<protein>
    <submittedName>
        <fullName evidence="1">Uncharacterized protein</fullName>
    </submittedName>
</protein>
<dbReference type="AlphaFoldDB" id="A0A9D4B9B6"/>
<accession>A0A9D4B9B6</accession>
<proteinExistence type="predicted"/>
<reference evidence="1" key="2">
    <citation type="submission" date="2020-11" db="EMBL/GenBank/DDBJ databases">
        <authorList>
            <person name="McCartney M.A."/>
            <person name="Auch B."/>
            <person name="Kono T."/>
            <person name="Mallez S."/>
            <person name="Becker A."/>
            <person name="Gohl D.M."/>
            <person name="Silverstein K.A.T."/>
            <person name="Koren S."/>
            <person name="Bechman K.B."/>
            <person name="Herman A."/>
            <person name="Abrahante J.E."/>
            <person name="Garbe J."/>
        </authorList>
    </citation>
    <scope>NUCLEOTIDE SEQUENCE</scope>
    <source>
        <strain evidence="1">Duluth1</strain>
        <tissue evidence="1">Whole animal</tissue>
    </source>
</reference>
<comment type="caution">
    <text evidence="1">The sequence shown here is derived from an EMBL/GenBank/DDBJ whole genome shotgun (WGS) entry which is preliminary data.</text>
</comment>
<sequence length="58" mass="6815">MNVAIIDWWTPSGGFEYVLISAIVLLSRLSTECRSFSIRSSWSRRRFANASWRSSWWS</sequence>
<organism evidence="1 2">
    <name type="scientific">Dreissena polymorpha</name>
    <name type="common">Zebra mussel</name>
    <name type="synonym">Mytilus polymorpha</name>
    <dbReference type="NCBI Taxonomy" id="45954"/>
    <lineage>
        <taxon>Eukaryota</taxon>
        <taxon>Metazoa</taxon>
        <taxon>Spiralia</taxon>
        <taxon>Lophotrochozoa</taxon>
        <taxon>Mollusca</taxon>
        <taxon>Bivalvia</taxon>
        <taxon>Autobranchia</taxon>
        <taxon>Heteroconchia</taxon>
        <taxon>Euheterodonta</taxon>
        <taxon>Imparidentia</taxon>
        <taxon>Neoheterodontei</taxon>
        <taxon>Myida</taxon>
        <taxon>Dreissenoidea</taxon>
        <taxon>Dreissenidae</taxon>
        <taxon>Dreissena</taxon>
    </lineage>
</organism>
<dbReference type="Proteomes" id="UP000828390">
    <property type="component" value="Unassembled WGS sequence"/>
</dbReference>
<name>A0A9D4B9B6_DREPO</name>
<reference evidence="1" key="1">
    <citation type="journal article" date="2019" name="bioRxiv">
        <title>The Genome of the Zebra Mussel, Dreissena polymorpha: A Resource for Invasive Species Research.</title>
        <authorList>
            <person name="McCartney M.A."/>
            <person name="Auch B."/>
            <person name="Kono T."/>
            <person name="Mallez S."/>
            <person name="Zhang Y."/>
            <person name="Obille A."/>
            <person name="Becker A."/>
            <person name="Abrahante J.E."/>
            <person name="Garbe J."/>
            <person name="Badalamenti J.P."/>
            <person name="Herman A."/>
            <person name="Mangelson H."/>
            <person name="Liachko I."/>
            <person name="Sullivan S."/>
            <person name="Sone E.D."/>
            <person name="Koren S."/>
            <person name="Silverstein K.A.T."/>
            <person name="Beckman K.B."/>
            <person name="Gohl D.M."/>
        </authorList>
    </citation>
    <scope>NUCLEOTIDE SEQUENCE</scope>
    <source>
        <strain evidence="1">Duluth1</strain>
        <tissue evidence="1">Whole animal</tissue>
    </source>
</reference>
<keyword evidence="2" id="KW-1185">Reference proteome</keyword>
<gene>
    <name evidence="1" type="ORF">DPMN_081555</name>
</gene>
<evidence type="ECO:0000313" key="2">
    <source>
        <dbReference type="Proteomes" id="UP000828390"/>
    </source>
</evidence>
<evidence type="ECO:0000313" key="1">
    <source>
        <dbReference type="EMBL" id="KAH3694116.1"/>
    </source>
</evidence>
<dbReference type="EMBL" id="JAIWYP010000016">
    <property type="protein sequence ID" value="KAH3694116.1"/>
    <property type="molecule type" value="Genomic_DNA"/>
</dbReference>